<organism evidence="1 2">
    <name type="scientific">Etheostoma spectabile</name>
    <name type="common">orangethroat darter</name>
    <dbReference type="NCBI Taxonomy" id="54343"/>
    <lineage>
        <taxon>Eukaryota</taxon>
        <taxon>Metazoa</taxon>
        <taxon>Chordata</taxon>
        <taxon>Craniata</taxon>
        <taxon>Vertebrata</taxon>
        <taxon>Euteleostomi</taxon>
        <taxon>Actinopterygii</taxon>
        <taxon>Neopterygii</taxon>
        <taxon>Teleostei</taxon>
        <taxon>Neoteleostei</taxon>
        <taxon>Acanthomorphata</taxon>
        <taxon>Eupercaria</taxon>
        <taxon>Perciformes</taxon>
        <taxon>Percoidei</taxon>
        <taxon>Percidae</taxon>
        <taxon>Etheostomatinae</taxon>
        <taxon>Etheostoma</taxon>
    </lineage>
</organism>
<comment type="caution">
    <text evidence="1">The sequence shown here is derived from an EMBL/GenBank/DDBJ whole genome shotgun (WGS) entry which is preliminary data.</text>
</comment>
<evidence type="ECO:0000313" key="2">
    <source>
        <dbReference type="Proteomes" id="UP000327493"/>
    </source>
</evidence>
<feature type="non-terminal residue" evidence="1">
    <location>
        <position position="148"/>
    </location>
</feature>
<reference evidence="1 2" key="1">
    <citation type="submission" date="2019-08" db="EMBL/GenBank/DDBJ databases">
        <title>A chromosome-level genome assembly, high-density linkage maps, and genome scans reveal the genomic architecture of hybrid incompatibilities underlying speciation via character displacement in darters (Percidae: Etheostominae).</title>
        <authorList>
            <person name="Moran R.L."/>
            <person name="Catchen J.M."/>
            <person name="Fuller R.C."/>
        </authorList>
    </citation>
    <scope>NUCLEOTIDE SEQUENCE [LARGE SCALE GENOMIC DNA]</scope>
    <source>
        <strain evidence="1">EspeVRDwgs_2016</strain>
        <tissue evidence="1">Muscle</tissue>
    </source>
</reference>
<keyword evidence="2" id="KW-1185">Reference proteome</keyword>
<accession>A0A5J5DCT1</accession>
<evidence type="ECO:0000313" key="1">
    <source>
        <dbReference type="EMBL" id="KAA8589831.1"/>
    </source>
</evidence>
<dbReference type="EMBL" id="VOFY01000009">
    <property type="protein sequence ID" value="KAA8589831.1"/>
    <property type="molecule type" value="Genomic_DNA"/>
</dbReference>
<gene>
    <name evidence="1" type="ORF">FQN60_013196</name>
</gene>
<dbReference type="AlphaFoldDB" id="A0A5J5DCT1"/>
<name>A0A5J5DCT1_9PERO</name>
<sequence>MLWRGPWHFRMPELCSGPYTSDRLCTGSDCIAPPLLRICSTPQGYALGPMRICRSSPPHATQIVTCCMGSPSAYPYRTKVRTTPGVNHLLFMNGSGKTEGCGFGHARWAATVGLVLSVTACRAARKHHTGHQTTDQCGRLVFIINTDR</sequence>
<dbReference type="Proteomes" id="UP000327493">
    <property type="component" value="Chromosome 9"/>
</dbReference>
<protein>
    <submittedName>
        <fullName evidence="1">Uncharacterized protein</fullName>
    </submittedName>
</protein>
<proteinExistence type="predicted"/>